<evidence type="ECO:0000256" key="1">
    <source>
        <dbReference type="SAM" id="MobiDB-lite"/>
    </source>
</evidence>
<dbReference type="EMBL" id="JATAAI010000008">
    <property type="protein sequence ID" value="KAK1744062.1"/>
    <property type="molecule type" value="Genomic_DNA"/>
</dbReference>
<sequence>MMNDDKMSSSDGVEISSDILFGRGNSMKMASPQVNALLRKSAHDDHAALRDDEESVASSVSSSKMARCRGKSKAETNNRRHVFDELTKVKLNTSLAHPGRGEMWFGDLDFDFDINGEWVQDTRRGVLEEQRTTHVCHFK</sequence>
<reference evidence="2" key="1">
    <citation type="submission" date="2023-06" db="EMBL/GenBank/DDBJ databases">
        <title>Survivors Of The Sea: Transcriptome response of Skeletonema marinoi to long-term dormancy.</title>
        <authorList>
            <person name="Pinder M.I.M."/>
            <person name="Kourtchenko O."/>
            <person name="Robertson E.K."/>
            <person name="Larsson T."/>
            <person name="Maumus F."/>
            <person name="Osuna-Cruz C.M."/>
            <person name="Vancaester E."/>
            <person name="Stenow R."/>
            <person name="Vandepoele K."/>
            <person name="Ploug H."/>
            <person name="Bruchert V."/>
            <person name="Godhe A."/>
            <person name="Topel M."/>
        </authorList>
    </citation>
    <scope>NUCLEOTIDE SEQUENCE</scope>
    <source>
        <strain evidence="2">R05AC</strain>
    </source>
</reference>
<name>A0AAD8YDA2_9STRA</name>
<gene>
    <name evidence="2" type="ORF">QTG54_005659</name>
</gene>
<dbReference type="AlphaFoldDB" id="A0AAD8YDA2"/>
<comment type="caution">
    <text evidence="2">The sequence shown here is derived from an EMBL/GenBank/DDBJ whole genome shotgun (WGS) entry which is preliminary data.</text>
</comment>
<organism evidence="2 3">
    <name type="scientific">Skeletonema marinoi</name>
    <dbReference type="NCBI Taxonomy" id="267567"/>
    <lineage>
        <taxon>Eukaryota</taxon>
        <taxon>Sar</taxon>
        <taxon>Stramenopiles</taxon>
        <taxon>Ochrophyta</taxon>
        <taxon>Bacillariophyta</taxon>
        <taxon>Coscinodiscophyceae</taxon>
        <taxon>Thalassiosirophycidae</taxon>
        <taxon>Thalassiosirales</taxon>
        <taxon>Skeletonemataceae</taxon>
        <taxon>Skeletonema</taxon>
        <taxon>Skeletonema marinoi-dohrnii complex</taxon>
    </lineage>
</organism>
<evidence type="ECO:0000313" key="2">
    <source>
        <dbReference type="EMBL" id="KAK1744062.1"/>
    </source>
</evidence>
<evidence type="ECO:0000313" key="3">
    <source>
        <dbReference type="Proteomes" id="UP001224775"/>
    </source>
</evidence>
<feature type="compositionally biased region" description="Basic and acidic residues" evidence="1">
    <location>
        <begin position="41"/>
        <end position="50"/>
    </location>
</feature>
<proteinExistence type="predicted"/>
<protein>
    <submittedName>
        <fullName evidence="2">Uncharacterized protein</fullName>
    </submittedName>
</protein>
<keyword evidence="3" id="KW-1185">Reference proteome</keyword>
<accession>A0AAD8YDA2</accession>
<feature type="region of interest" description="Disordered" evidence="1">
    <location>
        <begin position="41"/>
        <end position="76"/>
    </location>
</feature>
<dbReference type="Proteomes" id="UP001224775">
    <property type="component" value="Unassembled WGS sequence"/>
</dbReference>